<feature type="domain" description="HTH cro/C1-type" evidence="1">
    <location>
        <begin position="6"/>
        <end position="61"/>
    </location>
</feature>
<dbReference type="PANTHER" id="PTHR37301">
    <property type="entry name" value="DNA-BINDING PROTEIN-RELATED"/>
    <property type="match status" value="1"/>
</dbReference>
<dbReference type="CDD" id="cd00093">
    <property type="entry name" value="HTH_XRE"/>
    <property type="match status" value="1"/>
</dbReference>
<dbReference type="EMBL" id="JBHTKX010000001">
    <property type="protein sequence ID" value="MFD1126644.1"/>
    <property type="molecule type" value="Genomic_DNA"/>
</dbReference>
<evidence type="ECO:0000259" key="1">
    <source>
        <dbReference type="PROSITE" id="PS50943"/>
    </source>
</evidence>
<evidence type="ECO:0000313" key="2">
    <source>
        <dbReference type="EMBL" id="MFD1126644.1"/>
    </source>
</evidence>
<evidence type="ECO:0000313" key="3">
    <source>
        <dbReference type="Proteomes" id="UP001597169"/>
    </source>
</evidence>
<accession>A0ABW3PQ66</accession>
<protein>
    <submittedName>
        <fullName evidence="2">Helix-turn-helix domain-containing protein</fullName>
    </submittedName>
</protein>
<gene>
    <name evidence="2" type="ORF">ACFQ3J_00450</name>
</gene>
<reference evidence="3" key="1">
    <citation type="journal article" date="2019" name="Int. J. Syst. Evol. Microbiol.">
        <title>The Global Catalogue of Microorganisms (GCM) 10K type strain sequencing project: providing services to taxonomists for standard genome sequencing and annotation.</title>
        <authorList>
            <consortium name="The Broad Institute Genomics Platform"/>
            <consortium name="The Broad Institute Genome Sequencing Center for Infectious Disease"/>
            <person name="Wu L."/>
            <person name="Ma J."/>
        </authorList>
    </citation>
    <scope>NUCLEOTIDE SEQUENCE [LARGE SCALE GENOMIC DNA]</scope>
    <source>
        <strain evidence="3">CCUG 53519</strain>
    </source>
</reference>
<organism evidence="2 3">
    <name type="scientific">Paenibacillus provencensis</name>
    <dbReference type="NCBI Taxonomy" id="441151"/>
    <lineage>
        <taxon>Bacteria</taxon>
        <taxon>Bacillati</taxon>
        <taxon>Bacillota</taxon>
        <taxon>Bacilli</taxon>
        <taxon>Bacillales</taxon>
        <taxon>Paenibacillaceae</taxon>
        <taxon>Paenibacillus</taxon>
    </lineage>
</organism>
<dbReference type="Pfam" id="PF13443">
    <property type="entry name" value="HTH_26"/>
    <property type="match status" value="1"/>
</dbReference>
<dbReference type="Proteomes" id="UP001597169">
    <property type="component" value="Unassembled WGS sequence"/>
</dbReference>
<dbReference type="RefSeq" id="WP_379292260.1">
    <property type="nucleotide sequence ID" value="NZ_JBHTKX010000001.1"/>
</dbReference>
<keyword evidence="3" id="KW-1185">Reference proteome</keyword>
<dbReference type="InterPro" id="IPR001387">
    <property type="entry name" value="Cro/C1-type_HTH"/>
</dbReference>
<proteinExistence type="predicted"/>
<dbReference type="SUPFAM" id="SSF47413">
    <property type="entry name" value="lambda repressor-like DNA-binding domains"/>
    <property type="match status" value="1"/>
</dbReference>
<dbReference type="SMART" id="SM00530">
    <property type="entry name" value="HTH_XRE"/>
    <property type="match status" value="1"/>
</dbReference>
<name>A0ABW3PQ66_9BACL</name>
<sequence length="173" mass="19712">MIKCNLAEILARKGLKIKDVAKHTGISRTTLTALSYNHGKGVQFDTMDQICEFLDIDPGELFTFYKFRLVVNNVEKSSILDTYLLDCEIVVNSDVYKGYIFAGYISKTNKFAVVIPISLLNKLEEVPNNVLVDQVFQFYQRTLYEKDIKSAETELAIFHGSEEAFLKIKDPLL</sequence>
<dbReference type="Gene3D" id="1.10.260.40">
    <property type="entry name" value="lambda repressor-like DNA-binding domains"/>
    <property type="match status" value="1"/>
</dbReference>
<dbReference type="InterPro" id="IPR010982">
    <property type="entry name" value="Lambda_DNA-bd_dom_sf"/>
</dbReference>
<dbReference type="PANTHER" id="PTHR37301:SF1">
    <property type="entry name" value="DNA-BINDING PROTEIN"/>
    <property type="match status" value="1"/>
</dbReference>
<dbReference type="PROSITE" id="PS50943">
    <property type="entry name" value="HTH_CROC1"/>
    <property type="match status" value="1"/>
</dbReference>
<comment type="caution">
    <text evidence="2">The sequence shown here is derived from an EMBL/GenBank/DDBJ whole genome shotgun (WGS) entry which is preliminary data.</text>
</comment>